<dbReference type="SMART" id="SM00271">
    <property type="entry name" value="DnaJ"/>
    <property type="match status" value="1"/>
</dbReference>
<evidence type="ECO:0000259" key="11">
    <source>
        <dbReference type="PROSITE" id="PS50076"/>
    </source>
</evidence>
<evidence type="ECO:0000256" key="6">
    <source>
        <dbReference type="ARBA" id="ARBA00022989"/>
    </source>
</evidence>
<keyword evidence="7 10" id="KW-0472">Membrane</keyword>
<dbReference type="InParanoid" id="A0A5J5EHS2"/>
<evidence type="ECO:0000256" key="7">
    <source>
        <dbReference type="ARBA" id="ARBA00023136"/>
    </source>
</evidence>
<dbReference type="SMART" id="SM00973">
    <property type="entry name" value="Sec63"/>
    <property type="match status" value="1"/>
</dbReference>
<dbReference type="Gene3D" id="1.10.150.20">
    <property type="entry name" value="5' to 3' exonuclease, C-terminal subdomain"/>
    <property type="match status" value="1"/>
</dbReference>
<dbReference type="FunFam" id="1.10.287.110:FF:000039">
    <property type="entry name" value="Protein translocation complex component (Npl1)"/>
    <property type="match status" value="1"/>
</dbReference>
<dbReference type="PANTHER" id="PTHR24075:SF0">
    <property type="entry name" value="TRANSLOCATION PROTEIN SEC63 HOMOLOG"/>
    <property type="match status" value="1"/>
</dbReference>
<feature type="transmembrane region" description="Helical" evidence="10">
    <location>
        <begin position="201"/>
        <end position="220"/>
    </location>
</feature>
<evidence type="ECO:0000256" key="5">
    <source>
        <dbReference type="ARBA" id="ARBA00022927"/>
    </source>
</evidence>
<evidence type="ECO:0000313" key="13">
    <source>
        <dbReference type="Proteomes" id="UP000326924"/>
    </source>
</evidence>
<dbReference type="GO" id="GO:0006620">
    <property type="term" value="P:post-translational protein targeting to endoplasmic reticulum membrane"/>
    <property type="evidence" value="ECO:0007669"/>
    <property type="project" value="TreeGrafter"/>
</dbReference>
<feature type="transmembrane region" description="Helical" evidence="10">
    <location>
        <begin position="75"/>
        <end position="96"/>
    </location>
</feature>
<dbReference type="Pfam" id="PF02889">
    <property type="entry name" value="Sec63"/>
    <property type="match status" value="1"/>
</dbReference>
<dbReference type="GO" id="GO:0006614">
    <property type="term" value="P:SRP-dependent cotranslational protein targeting to membrane"/>
    <property type="evidence" value="ECO:0007669"/>
    <property type="project" value="TreeGrafter"/>
</dbReference>
<dbReference type="Gene3D" id="1.10.3380.10">
    <property type="entry name" value="Sec63 N-terminal domain-like domain"/>
    <property type="match status" value="1"/>
</dbReference>
<evidence type="ECO:0000256" key="4">
    <source>
        <dbReference type="ARBA" id="ARBA00022824"/>
    </source>
</evidence>
<comment type="caution">
    <text evidence="12">The sequence shown here is derived from an EMBL/GenBank/DDBJ whole genome shotgun (WGS) entry which is preliminary data.</text>
</comment>
<keyword evidence="6 10" id="KW-1133">Transmembrane helix</keyword>
<feature type="region of interest" description="Disordered" evidence="9">
    <location>
        <begin position="618"/>
        <end position="680"/>
    </location>
</feature>
<dbReference type="CDD" id="cd06257">
    <property type="entry name" value="DnaJ"/>
    <property type="match status" value="1"/>
</dbReference>
<protein>
    <submittedName>
        <fullName evidence="12">Sec63 Brl domain-containing protein</fullName>
    </submittedName>
</protein>
<dbReference type="InterPro" id="IPR036869">
    <property type="entry name" value="J_dom_sf"/>
</dbReference>
<dbReference type="OrthoDB" id="1734229at2759"/>
<dbReference type="Gene3D" id="1.10.287.110">
    <property type="entry name" value="DnaJ domain"/>
    <property type="match status" value="1"/>
</dbReference>
<accession>A0A5J5EHS2</accession>
<feature type="transmembrane region" description="Helical" evidence="10">
    <location>
        <begin position="13"/>
        <end position="34"/>
    </location>
</feature>
<dbReference type="Proteomes" id="UP000326924">
    <property type="component" value="Unassembled WGS sequence"/>
</dbReference>
<feature type="compositionally biased region" description="Acidic residues" evidence="9">
    <location>
        <begin position="646"/>
        <end position="680"/>
    </location>
</feature>
<keyword evidence="13" id="KW-1185">Reference proteome</keyword>
<dbReference type="InterPro" id="IPR014756">
    <property type="entry name" value="Ig_E-set"/>
</dbReference>
<dbReference type="Pfam" id="PF00226">
    <property type="entry name" value="DnaJ"/>
    <property type="match status" value="1"/>
</dbReference>
<evidence type="ECO:0000256" key="1">
    <source>
        <dbReference type="ARBA" id="ARBA00004477"/>
    </source>
</evidence>
<evidence type="ECO:0000256" key="3">
    <source>
        <dbReference type="ARBA" id="ARBA00022692"/>
    </source>
</evidence>
<dbReference type="PROSITE" id="PS50076">
    <property type="entry name" value="DNAJ_2"/>
    <property type="match status" value="1"/>
</dbReference>
<keyword evidence="3 10" id="KW-0812">Transmembrane</keyword>
<keyword evidence="4" id="KW-0256">Endoplasmic reticulum</keyword>
<keyword evidence="5" id="KW-0653">Protein transport</keyword>
<evidence type="ECO:0000313" key="12">
    <source>
        <dbReference type="EMBL" id="KAA8894784.1"/>
    </source>
</evidence>
<keyword evidence="2" id="KW-0813">Transport</keyword>
<dbReference type="InterPro" id="IPR001623">
    <property type="entry name" value="DnaJ_domain"/>
</dbReference>
<feature type="domain" description="J" evidence="11">
    <location>
        <begin position="107"/>
        <end position="177"/>
    </location>
</feature>
<organism evidence="12 13">
    <name type="scientific">Sphaerosporella brunnea</name>
    <dbReference type="NCBI Taxonomy" id="1250544"/>
    <lineage>
        <taxon>Eukaryota</taxon>
        <taxon>Fungi</taxon>
        <taxon>Dikarya</taxon>
        <taxon>Ascomycota</taxon>
        <taxon>Pezizomycotina</taxon>
        <taxon>Pezizomycetes</taxon>
        <taxon>Pezizales</taxon>
        <taxon>Pyronemataceae</taxon>
        <taxon>Sphaerosporella</taxon>
    </lineage>
</organism>
<dbReference type="Gene3D" id="2.60.40.150">
    <property type="entry name" value="C2 domain"/>
    <property type="match status" value="1"/>
</dbReference>
<dbReference type="EMBL" id="VXIS01000311">
    <property type="protein sequence ID" value="KAA8894784.1"/>
    <property type="molecule type" value="Genomic_DNA"/>
</dbReference>
<reference evidence="12 13" key="1">
    <citation type="submission" date="2019-09" db="EMBL/GenBank/DDBJ databases">
        <title>Draft genome of the ectomycorrhizal ascomycete Sphaerosporella brunnea.</title>
        <authorList>
            <consortium name="DOE Joint Genome Institute"/>
            <person name="Benucci G.M."/>
            <person name="Marozzi G."/>
            <person name="Antonielli L."/>
            <person name="Sanchez S."/>
            <person name="Marco P."/>
            <person name="Wang X."/>
            <person name="Falini L.B."/>
            <person name="Barry K."/>
            <person name="Haridas S."/>
            <person name="Lipzen A."/>
            <person name="Labutti K."/>
            <person name="Grigoriev I.V."/>
            <person name="Murat C."/>
            <person name="Martin F."/>
            <person name="Albertini E."/>
            <person name="Donnini D."/>
            <person name="Bonito G."/>
        </authorList>
    </citation>
    <scope>NUCLEOTIDE SEQUENCE [LARGE SCALE GENOMIC DNA]</scope>
    <source>
        <strain evidence="12 13">Sb_GMNB300</strain>
    </source>
</reference>
<dbReference type="InterPro" id="IPR004179">
    <property type="entry name" value="Sec63-dom"/>
</dbReference>
<keyword evidence="8" id="KW-0143">Chaperone</keyword>
<dbReference type="SUPFAM" id="SSF158702">
    <property type="entry name" value="Sec63 N-terminal domain-like"/>
    <property type="match status" value="1"/>
</dbReference>
<evidence type="ECO:0000256" key="8">
    <source>
        <dbReference type="ARBA" id="ARBA00023186"/>
    </source>
</evidence>
<dbReference type="SUPFAM" id="SSF46565">
    <property type="entry name" value="Chaperone J-domain"/>
    <property type="match status" value="1"/>
</dbReference>
<dbReference type="GO" id="GO:0008320">
    <property type="term" value="F:protein transmembrane transporter activity"/>
    <property type="evidence" value="ECO:0007669"/>
    <property type="project" value="TreeGrafter"/>
</dbReference>
<dbReference type="PANTHER" id="PTHR24075">
    <property type="entry name" value="SEC63 DOMAIN-CONTAINING"/>
    <property type="match status" value="1"/>
</dbReference>
<dbReference type="PRINTS" id="PR00625">
    <property type="entry name" value="JDOMAIN"/>
</dbReference>
<dbReference type="InterPro" id="IPR035892">
    <property type="entry name" value="C2_domain_sf"/>
</dbReference>
<dbReference type="GO" id="GO:0031207">
    <property type="term" value="C:Sec62/Sec63 complex"/>
    <property type="evidence" value="ECO:0007669"/>
    <property type="project" value="TreeGrafter"/>
</dbReference>
<sequence>MSKDYNYDDQGQFFPYFILTILGLILVPITYSSFAPSKQLGTSKEPLIKSSEYVPPHHEKVEAARRRQAKKERRLKRFTALVLGWAAFSYMCYLIATTSLVEGKIWDPYDILGISTSATEKQIKSHYKRMSLKFHPDKIRPGPNETMEMLNDRFVEITKAYKALTDEEIRNNYIQYGHPDGKQSFSIGIALPTWIVAEGNTYYVLAVYGLLFGILLPYFVGKWWYGTKKFTKDGVMYESAGRLFKEYDETLDEERLVEALTVGDEIKEITGGVNEKEWVNGEDATVEKKLEQAGFPETEMKALNRHEGWRRRALGLLWAYLYRIDLGSDKLDAAKLDVAAAAIALNRSFNSISLAFGNLQPLISSIRLSQHIIQAVVPGESPLLQVPHFTPSIVSAIEQDGGKNHWSVQRLMSLPETKRKKLCLAAGLSEPEYTTAMTFAQALPALKIEAAFFKVMGEKFITPSSLVQFVMKVRIVPPGSKPPPVHPKDLLDEDPDETDVEALLGRSSRAPKKSHDLPLAHAPFYPRDAHPAWHMFLADVRQGKLVVPPHTITGFEKSPEGFTVVTAKMQFQAPPQAGEYGFTAMLMSDSYIGVDAAQPVTLVVSDPGKVERIEEVDDISDPEEDSLAGQMNAMRGGPVKKRHVEDEDDDEDDDDDEEDSDTDGEADGVSDTDTETEDES</sequence>
<comment type="subcellular location">
    <subcellularLocation>
        <location evidence="1">Endoplasmic reticulum membrane</location>
        <topology evidence="1">Multi-pass membrane protein</topology>
    </subcellularLocation>
</comment>
<dbReference type="AlphaFoldDB" id="A0A5J5EHS2"/>
<evidence type="ECO:0000256" key="9">
    <source>
        <dbReference type="SAM" id="MobiDB-lite"/>
    </source>
</evidence>
<dbReference type="GO" id="GO:0003723">
    <property type="term" value="F:RNA binding"/>
    <property type="evidence" value="ECO:0007669"/>
    <property type="project" value="TreeGrafter"/>
</dbReference>
<evidence type="ECO:0000256" key="2">
    <source>
        <dbReference type="ARBA" id="ARBA00022448"/>
    </source>
</evidence>
<name>A0A5J5EHS2_9PEZI</name>
<evidence type="ECO:0000256" key="10">
    <source>
        <dbReference type="SAM" id="Phobius"/>
    </source>
</evidence>
<dbReference type="SUPFAM" id="SSF81296">
    <property type="entry name" value="E set domains"/>
    <property type="match status" value="1"/>
</dbReference>
<gene>
    <name evidence="12" type="ORF">FN846DRAFT_912494</name>
</gene>
<proteinExistence type="predicted"/>
<dbReference type="FunCoup" id="A0A5J5EHS2">
    <property type="interactions" value="461"/>
</dbReference>